<dbReference type="PRINTS" id="PR00344">
    <property type="entry name" value="BCTRLSENSOR"/>
</dbReference>
<feature type="transmembrane region" description="Helical" evidence="7">
    <location>
        <begin position="177"/>
        <end position="202"/>
    </location>
</feature>
<dbReference type="InterPro" id="IPR003661">
    <property type="entry name" value="HisK_dim/P_dom"/>
</dbReference>
<dbReference type="Pfam" id="PF02518">
    <property type="entry name" value="HATPase_c"/>
    <property type="match status" value="1"/>
</dbReference>
<dbReference type="SUPFAM" id="SSF55874">
    <property type="entry name" value="ATPase domain of HSP90 chaperone/DNA topoisomerase II/histidine kinase"/>
    <property type="match status" value="1"/>
</dbReference>
<keyword evidence="5" id="KW-0418">Kinase</keyword>
<evidence type="ECO:0000256" key="4">
    <source>
        <dbReference type="ARBA" id="ARBA00022679"/>
    </source>
</evidence>
<feature type="transmembrane region" description="Helical" evidence="7">
    <location>
        <begin position="208"/>
        <end position="227"/>
    </location>
</feature>
<keyword evidence="7" id="KW-0472">Membrane</keyword>
<comment type="caution">
    <text evidence="9">The sequence shown here is derived from an EMBL/GenBank/DDBJ whole genome shotgun (WGS) entry which is preliminary data.</text>
</comment>
<sequence length="547" mass="61671">MFNFDTQDFEVILSLITFFASTTLGILTFVKDPKSWTNRFFGILAFLVNAYIVVNFLSLHPPHNTPESQLFWIRIVMFVCSFIGPTLLLLVLSFPGRLFALKKKFFIPLFSLMVLSASASLSPFVFSSLEYPNGNPVPVPGPGIVIFLLDFVGLFITSFGVLIYKYRKAFDQEKARLLLFLLGVLFTFTFMGLFTVIAVVIFKTSSGVFLGPISFVILSSFVAFAIIKLRLFNIKIITTKVLISILWILFFSRIFIYESMQQFVIDVVLFLVVFVFGIGLSRSVEREVKQKEEATYMAESLEVANFQLQELDKQKTEFLSIASHQLRTPLSILKGYIELIKDGGYGKVTKDTIKILGNMDDSNEHLIKLVDDFLNISRIEQGRVKYNFADFDVTHMIDGVVFELDKRAQDKGLQLKWTEKNSHNIVGDEEKIRHVIFNFIDNAIKYTDDGNILVNIGLDAGGLKITVNDHGFGFDRVDEANFFQKFYRGENVKNTNVTGTGLGLFVCKKFIEAHGGKVWARSPGLGKGSEFGFWLPLKPPASVSGAV</sequence>
<evidence type="ECO:0000313" key="9">
    <source>
        <dbReference type="EMBL" id="OGH88987.1"/>
    </source>
</evidence>
<accession>A0A1F6NYI4</accession>
<proteinExistence type="predicted"/>
<evidence type="ECO:0000313" key="10">
    <source>
        <dbReference type="Proteomes" id="UP000178490"/>
    </source>
</evidence>
<keyword evidence="6" id="KW-0902">Two-component regulatory system</keyword>
<dbReference type="SMART" id="SM00387">
    <property type="entry name" value="HATPase_c"/>
    <property type="match status" value="1"/>
</dbReference>
<feature type="transmembrane region" description="Helical" evidence="7">
    <location>
        <begin position="239"/>
        <end position="257"/>
    </location>
</feature>
<dbReference type="InterPro" id="IPR004358">
    <property type="entry name" value="Sig_transdc_His_kin-like_C"/>
</dbReference>
<evidence type="ECO:0000256" key="5">
    <source>
        <dbReference type="ARBA" id="ARBA00022777"/>
    </source>
</evidence>
<feature type="transmembrane region" description="Helical" evidence="7">
    <location>
        <begin position="12"/>
        <end position="29"/>
    </location>
</feature>
<dbReference type="InterPro" id="IPR050736">
    <property type="entry name" value="Sensor_HK_Regulatory"/>
</dbReference>
<protein>
    <recommendedName>
        <fullName evidence="2">histidine kinase</fullName>
        <ecNumber evidence="2">2.7.13.3</ecNumber>
    </recommendedName>
</protein>
<dbReference type="AlphaFoldDB" id="A0A1F6NYI4"/>
<evidence type="ECO:0000256" key="7">
    <source>
        <dbReference type="SAM" id="Phobius"/>
    </source>
</evidence>
<feature type="domain" description="Histidine kinase" evidence="8">
    <location>
        <begin position="321"/>
        <end position="539"/>
    </location>
</feature>
<name>A0A1F6NYI4_9BACT</name>
<comment type="catalytic activity">
    <reaction evidence="1">
        <text>ATP + protein L-histidine = ADP + protein N-phospho-L-histidine.</text>
        <dbReference type="EC" id="2.7.13.3"/>
    </reaction>
</comment>
<dbReference type="EMBL" id="MFRC01000053">
    <property type="protein sequence ID" value="OGH88987.1"/>
    <property type="molecule type" value="Genomic_DNA"/>
</dbReference>
<keyword evidence="3" id="KW-0597">Phosphoprotein</keyword>
<feature type="transmembrane region" description="Helical" evidence="7">
    <location>
        <begin position="263"/>
        <end position="281"/>
    </location>
</feature>
<dbReference type="InterPro" id="IPR005467">
    <property type="entry name" value="His_kinase_dom"/>
</dbReference>
<dbReference type="InterPro" id="IPR031621">
    <property type="entry name" value="HisKA_7TM"/>
</dbReference>
<evidence type="ECO:0000256" key="2">
    <source>
        <dbReference type="ARBA" id="ARBA00012438"/>
    </source>
</evidence>
<dbReference type="Proteomes" id="UP000178490">
    <property type="component" value="Unassembled WGS sequence"/>
</dbReference>
<feature type="transmembrane region" description="Helical" evidence="7">
    <location>
        <begin position="105"/>
        <end position="124"/>
    </location>
</feature>
<evidence type="ECO:0000259" key="8">
    <source>
        <dbReference type="PROSITE" id="PS50109"/>
    </source>
</evidence>
<dbReference type="FunFam" id="3.30.565.10:FF:000006">
    <property type="entry name" value="Sensor histidine kinase WalK"/>
    <property type="match status" value="1"/>
</dbReference>
<evidence type="ECO:0000256" key="3">
    <source>
        <dbReference type="ARBA" id="ARBA00022553"/>
    </source>
</evidence>
<dbReference type="InterPro" id="IPR036890">
    <property type="entry name" value="HATPase_C_sf"/>
</dbReference>
<dbReference type="SUPFAM" id="SSF47384">
    <property type="entry name" value="Homodimeric domain of signal transducing histidine kinase"/>
    <property type="match status" value="1"/>
</dbReference>
<dbReference type="PANTHER" id="PTHR43711:SF30">
    <property type="entry name" value="HISTIDINE KINASE"/>
    <property type="match status" value="1"/>
</dbReference>
<evidence type="ECO:0000256" key="6">
    <source>
        <dbReference type="ARBA" id="ARBA00023012"/>
    </source>
</evidence>
<dbReference type="PROSITE" id="PS50109">
    <property type="entry name" value="HIS_KIN"/>
    <property type="match status" value="1"/>
</dbReference>
<dbReference type="SMART" id="SM00388">
    <property type="entry name" value="HisKA"/>
    <property type="match status" value="1"/>
</dbReference>
<dbReference type="InterPro" id="IPR036097">
    <property type="entry name" value="HisK_dim/P_sf"/>
</dbReference>
<dbReference type="Pfam" id="PF00512">
    <property type="entry name" value="HisKA"/>
    <property type="match status" value="1"/>
</dbReference>
<evidence type="ECO:0000256" key="1">
    <source>
        <dbReference type="ARBA" id="ARBA00000085"/>
    </source>
</evidence>
<dbReference type="PANTHER" id="PTHR43711">
    <property type="entry name" value="TWO-COMPONENT HISTIDINE KINASE"/>
    <property type="match status" value="1"/>
</dbReference>
<reference evidence="9 10" key="1">
    <citation type="journal article" date="2016" name="Nat. Commun.">
        <title>Thousands of microbial genomes shed light on interconnected biogeochemical processes in an aquifer system.</title>
        <authorList>
            <person name="Anantharaman K."/>
            <person name="Brown C.T."/>
            <person name="Hug L.A."/>
            <person name="Sharon I."/>
            <person name="Castelle C.J."/>
            <person name="Probst A.J."/>
            <person name="Thomas B.C."/>
            <person name="Singh A."/>
            <person name="Wilkins M.J."/>
            <person name="Karaoz U."/>
            <person name="Brodie E.L."/>
            <person name="Williams K.H."/>
            <person name="Hubbard S.S."/>
            <person name="Banfield J.F."/>
        </authorList>
    </citation>
    <scope>NUCLEOTIDE SEQUENCE [LARGE SCALE GENOMIC DNA]</scope>
</reference>
<feature type="transmembrane region" description="Helical" evidence="7">
    <location>
        <begin position="71"/>
        <end position="93"/>
    </location>
</feature>
<keyword evidence="7" id="KW-0812">Transmembrane</keyword>
<feature type="transmembrane region" description="Helical" evidence="7">
    <location>
        <begin position="144"/>
        <end position="165"/>
    </location>
</feature>
<dbReference type="EC" id="2.7.13.3" evidence="2"/>
<dbReference type="CDD" id="cd00082">
    <property type="entry name" value="HisKA"/>
    <property type="match status" value="1"/>
</dbReference>
<dbReference type="InterPro" id="IPR003594">
    <property type="entry name" value="HATPase_dom"/>
</dbReference>
<feature type="transmembrane region" description="Helical" evidence="7">
    <location>
        <begin position="41"/>
        <end position="59"/>
    </location>
</feature>
<dbReference type="GO" id="GO:0000155">
    <property type="term" value="F:phosphorelay sensor kinase activity"/>
    <property type="evidence" value="ECO:0007669"/>
    <property type="project" value="InterPro"/>
</dbReference>
<dbReference type="Gene3D" id="1.10.287.130">
    <property type="match status" value="1"/>
</dbReference>
<keyword evidence="4" id="KW-0808">Transferase</keyword>
<organism evidence="9 10">
    <name type="scientific">Candidatus Magasanikbacteria bacterium RIFOXYD2_FULL_36_9</name>
    <dbReference type="NCBI Taxonomy" id="1798707"/>
    <lineage>
        <taxon>Bacteria</taxon>
        <taxon>Candidatus Magasanikiibacteriota</taxon>
    </lineage>
</organism>
<gene>
    <name evidence="9" type="ORF">A2537_01540</name>
</gene>
<dbReference type="Gene3D" id="3.30.565.10">
    <property type="entry name" value="Histidine kinase-like ATPase, C-terminal domain"/>
    <property type="match status" value="1"/>
</dbReference>
<keyword evidence="7" id="KW-1133">Transmembrane helix</keyword>
<dbReference type="CDD" id="cd00075">
    <property type="entry name" value="HATPase"/>
    <property type="match status" value="1"/>
</dbReference>
<dbReference type="Pfam" id="PF16927">
    <property type="entry name" value="HisKA_7TM"/>
    <property type="match status" value="1"/>
</dbReference>